<dbReference type="STRING" id="1048834.TC41_2766"/>
<keyword evidence="5" id="KW-0571">Peptide transport</keyword>
<dbReference type="KEGG" id="aad:TC41_2766"/>
<organism evidence="7 8">
    <name type="scientific">Alicyclobacillus acidocaldarius (strain Tc-4-1)</name>
    <name type="common">Bacillus acidocaldarius</name>
    <dbReference type="NCBI Taxonomy" id="1048834"/>
    <lineage>
        <taxon>Bacteria</taxon>
        <taxon>Bacillati</taxon>
        <taxon>Bacillota</taxon>
        <taxon>Bacilli</taxon>
        <taxon>Bacillales</taxon>
        <taxon>Alicyclobacillaceae</taxon>
        <taxon>Alicyclobacillus</taxon>
    </lineage>
</organism>
<dbReference type="GO" id="GO:0030313">
    <property type="term" value="C:cell envelope"/>
    <property type="evidence" value="ECO:0007669"/>
    <property type="project" value="UniProtKB-SubCell"/>
</dbReference>
<keyword evidence="5" id="KW-0653">Protein transport</keyword>
<dbReference type="InterPro" id="IPR039424">
    <property type="entry name" value="SBP_5"/>
</dbReference>
<dbReference type="PANTHER" id="PTHR30290:SF83">
    <property type="entry name" value="ABC TRANSPORTER SUBSTRATE-BINDING PROTEIN"/>
    <property type="match status" value="1"/>
</dbReference>
<dbReference type="Proteomes" id="UP000000292">
    <property type="component" value="Chromosome"/>
</dbReference>
<dbReference type="SUPFAM" id="SSF53850">
    <property type="entry name" value="Periplasmic binding protein-like II"/>
    <property type="match status" value="1"/>
</dbReference>
<dbReference type="Gene3D" id="3.40.190.10">
    <property type="entry name" value="Periplasmic binding protein-like II"/>
    <property type="match status" value="1"/>
</dbReference>
<gene>
    <name evidence="7" type="ordered locus">TC41_2766</name>
</gene>
<proteinExistence type="inferred from homology"/>
<dbReference type="GO" id="GO:0043190">
    <property type="term" value="C:ATP-binding cassette (ABC) transporter complex"/>
    <property type="evidence" value="ECO:0007669"/>
    <property type="project" value="InterPro"/>
</dbReference>
<evidence type="ECO:0000313" key="7">
    <source>
        <dbReference type="EMBL" id="AEJ44659.1"/>
    </source>
</evidence>
<dbReference type="GO" id="GO:0015833">
    <property type="term" value="P:peptide transport"/>
    <property type="evidence" value="ECO:0007669"/>
    <property type="project" value="UniProtKB-KW"/>
</dbReference>
<evidence type="ECO:0000259" key="6">
    <source>
        <dbReference type="Pfam" id="PF00496"/>
    </source>
</evidence>
<dbReference type="PATRIC" id="fig|1048834.4.peg.2624"/>
<name>F8IJE6_ALIAT</name>
<sequence>MKAFSTGENTKTQEEGVSNVAKRKLRKWHVPVAVLVASGGLVGCATSAQNHSTTSNSGAASAVPVRAAGTNGTVTITYPSPPGISSLDPSQWAAQILVDQGTILEGLYGYNQQNQIVPKIASGYSLSKDGLTWTIYLRHDARWSNGDPVTAQDFYYAWMRQLNPANSQAQLWASVLNNVKNAYQYHSGAVPASQVGIKVINNYELQITTTTPHYILGELAVSASMPLDPKVVNAHPTNWYLPQYFVGDGPYIVKSFTPNGTITLVPNPKYVGHPGEVNHGNAKVINLVPGTTVAVEDYMAGKLDVALVGSPSDLQYIKTHNLNSQLHVAPDYSIEYLEWDHSAIPSPYYNTKVRQAIAMAIERQPIVQDVLDGMGGVTNTFSTPGWPAAKYEKGLPENVAEAKKLLAEAGYPNGKGLPVLYLYAPVPDVNQQGVPVAEAISQELQQNLGIQTKIVQENQADYSALVWEGPLKGIQPGFVVAAGAVNWFEPANMDIQASQGIYFPGDYGWTPQQVQHVLPWYNTPYDPASVAKYGNPQNPNTGVSWNDWIPLQKEVQKDIAIINKWTKEQPAQWQAILNPPGTPSLQQQWNQIVQQWKSAKTASAKHAAFVLAWEFVAPESATTTLGGTNTGALDVQAWWDTNESEQEREWRMWQAYEQNSMTSSQAAVWAGKLVTSLEQQAWVIPLYYNETFYLEKPWVTGAQPNPWAWGNFYQFQYLSTK</sequence>
<comment type="subcellular location">
    <subcellularLocation>
        <location evidence="1">Cell envelope</location>
    </subcellularLocation>
</comment>
<evidence type="ECO:0000256" key="4">
    <source>
        <dbReference type="ARBA" id="ARBA00022729"/>
    </source>
</evidence>
<dbReference type="GO" id="GO:1904680">
    <property type="term" value="F:peptide transmembrane transporter activity"/>
    <property type="evidence" value="ECO:0007669"/>
    <property type="project" value="TreeGrafter"/>
</dbReference>
<comment type="similarity">
    <text evidence="2">Belongs to the bacterial solute-binding protein 5 family.</text>
</comment>
<evidence type="ECO:0000256" key="1">
    <source>
        <dbReference type="ARBA" id="ARBA00004196"/>
    </source>
</evidence>
<evidence type="ECO:0000256" key="3">
    <source>
        <dbReference type="ARBA" id="ARBA00022448"/>
    </source>
</evidence>
<reference evidence="8" key="2">
    <citation type="submission" date="2011-06" db="EMBL/GenBank/DDBJ databases">
        <title>The complete genome sequence of Alicyclobacillus acidocaldarius sp. Tc-4-1.</title>
        <authorList>
            <person name="Chen Y."/>
            <person name="He Y."/>
            <person name="Dong Z."/>
            <person name="Hu S."/>
        </authorList>
    </citation>
    <scope>NUCLEOTIDE SEQUENCE [LARGE SCALE GENOMIC DNA]</scope>
    <source>
        <strain evidence="8">Tc-4-1</strain>
    </source>
</reference>
<dbReference type="AlphaFoldDB" id="F8IJE6"/>
<dbReference type="eggNOG" id="COG4166">
    <property type="taxonomic scope" value="Bacteria"/>
</dbReference>
<evidence type="ECO:0000256" key="2">
    <source>
        <dbReference type="ARBA" id="ARBA00005695"/>
    </source>
</evidence>
<feature type="domain" description="Solute-binding protein family 5" evidence="6">
    <location>
        <begin position="115"/>
        <end position="462"/>
    </location>
</feature>
<keyword evidence="4" id="KW-0732">Signal</keyword>
<keyword evidence="3" id="KW-0813">Transport</keyword>
<dbReference type="InterPro" id="IPR000914">
    <property type="entry name" value="SBP_5_dom"/>
</dbReference>
<dbReference type="FunFam" id="3.90.76.10:FF:000001">
    <property type="entry name" value="Oligopeptide ABC transporter substrate-binding protein"/>
    <property type="match status" value="1"/>
</dbReference>
<dbReference type="Gene3D" id="3.90.76.10">
    <property type="entry name" value="Dipeptide-binding Protein, Domain 1"/>
    <property type="match status" value="1"/>
</dbReference>
<evidence type="ECO:0000256" key="5">
    <source>
        <dbReference type="ARBA" id="ARBA00022856"/>
    </source>
</evidence>
<dbReference type="CDD" id="cd08504">
    <property type="entry name" value="PBP2_OppA"/>
    <property type="match status" value="1"/>
</dbReference>
<dbReference type="Gene3D" id="3.10.105.10">
    <property type="entry name" value="Dipeptide-binding Protein, Domain 3"/>
    <property type="match status" value="1"/>
</dbReference>
<reference evidence="7 8" key="1">
    <citation type="journal article" date="2011" name="J. Bacteriol.">
        <title>Complete Genome Sequence of Alicyclobacillus acidocaldarius Strain Tc-4-1.</title>
        <authorList>
            <person name="Chen Y."/>
            <person name="He Y."/>
            <person name="Zhang B."/>
            <person name="Yang J."/>
            <person name="Li W."/>
            <person name="Dong Z."/>
            <person name="Hu S."/>
        </authorList>
    </citation>
    <scope>NUCLEOTIDE SEQUENCE [LARGE SCALE GENOMIC DNA]</scope>
    <source>
        <strain evidence="7 8">Tc-4-1</strain>
    </source>
</reference>
<dbReference type="HOGENOM" id="CLU_398890_0_0_9"/>
<evidence type="ECO:0000313" key="8">
    <source>
        <dbReference type="Proteomes" id="UP000000292"/>
    </source>
</evidence>
<dbReference type="EMBL" id="CP002902">
    <property type="protein sequence ID" value="AEJ44659.1"/>
    <property type="molecule type" value="Genomic_DNA"/>
</dbReference>
<dbReference type="Pfam" id="PF00496">
    <property type="entry name" value="SBP_bac_5"/>
    <property type="match status" value="1"/>
</dbReference>
<protein>
    <submittedName>
        <fullName evidence="7">Extracellular solute-binding protein family 5</fullName>
    </submittedName>
</protein>
<dbReference type="GO" id="GO:0042597">
    <property type="term" value="C:periplasmic space"/>
    <property type="evidence" value="ECO:0007669"/>
    <property type="project" value="UniProtKB-ARBA"/>
</dbReference>
<dbReference type="PANTHER" id="PTHR30290">
    <property type="entry name" value="PERIPLASMIC BINDING COMPONENT OF ABC TRANSPORTER"/>
    <property type="match status" value="1"/>
</dbReference>
<accession>F8IJE6</accession>